<dbReference type="Proteomes" id="UP000235672">
    <property type="component" value="Unassembled WGS sequence"/>
</dbReference>
<evidence type="ECO:0000313" key="3">
    <source>
        <dbReference type="Proteomes" id="UP000235672"/>
    </source>
</evidence>
<organism evidence="2 3">
    <name type="scientific">Hyaloscypha hepaticicola</name>
    <dbReference type="NCBI Taxonomy" id="2082293"/>
    <lineage>
        <taxon>Eukaryota</taxon>
        <taxon>Fungi</taxon>
        <taxon>Dikarya</taxon>
        <taxon>Ascomycota</taxon>
        <taxon>Pezizomycotina</taxon>
        <taxon>Leotiomycetes</taxon>
        <taxon>Helotiales</taxon>
        <taxon>Hyaloscyphaceae</taxon>
        <taxon>Hyaloscypha</taxon>
    </lineage>
</organism>
<accession>A0A2J6Q484</accession>
<feature type="transmembrane region" description="Helical" evidence="1">
    <location>
        <begin position="61"/>
        <end position="83"/>
    </location>
</feature>
<keyword evidence="1" id="KW-0812">Transmembrane</keyword>
<protein>
    <submittedName>
        <fullName evidence="2">Uncharacterized protein</fullName>
    </submittedName>
</protein>
<dbReference type="EMBL" id="KZ613482">
    <property type="protein sequence ID" value="PMD21069.1"/>
    <property type="molecule type" value="Genomic_DNA"/>
</dbReference>
<gene>
    <name evidence="2" type="ORF">NA56DRAFT_645795</name>
</gene>
<evidence type="ECO:0000313" key="2">
    <source>
        <dbReference type="EMBL" id="PMD21069.1"/>
    </source>
</evidence>
<dbReference type="AlphaFoldDB" id="A0A2J6Q484"/>
<keyword evidence="1" id="KW-0472">Membrane</keyword>
<keyword evidence="3" id="KW-1185">Reference proteome</keyword>
<sequence>MDANPEEGLVIRLSNFCIGPEWTAKLCLLVSTFIPERSLTAVLVLKFHLTLSAHGHRWSELFPLTLTDLIVLIKLAVLSLTLWMRTLPFIIRYLLQWVMGTPLFLG</sequence>
<proteinExistence type="predicted"/>
<keyword evidence="1" id="KW-1133">Transmembrane helix</keyword>
<name>A0A2J6Q484_9HELO</name>
<reference evidence="2 3" key="1">
    <citation type="submission" date="2016-05" db="EMBL/GenBank/DDBJ databases">
        <title>A degradative enzymes factory behind the ericoid mycorrhizal symbiosis.</title>
        <authorList>
            <consortium name="DOE Joint Genome Institute"/>
            <person name="Martino E."/>
            <person name="Morin E."/>
            <person name="Grelet G."/>
            <person name="Kuo A."/>
            <person name="Kohler A."/>
            <person name="Daghino S."/>
            <person name="Barry K."/>
            <person name="Choi C."/>
            <person name="Cichocki N."/>
            <person name="Clum A."/>
            <person name="Copeland A."/>
            <person name="Hainaut M."/>
            <person name="Haridas S."/>
            <person name="Labutti K."/>
            <person name="Lindquist E."/>
            <person name="Lipzen A."/>
            <person name="Khouja H.-R."/>
            <person name="Murat C."/>
            <person name="Ohm R."/>
            <person name="Olson A."/>
            <person name="Spatafora J."/>
            <person name="Veneault-Fourrey C."/>
            <person name="Henrissat B."/>
            <person name="Grigoriev I."/>
            <person name="Martin F."/>
            <person name="Perotto S."/>
        </authorList>
    </citation>
    <scope>NUCLEOTIDE SEQUENCE [LARGE SCALE GENOMIC DNA]</scope>
    <source>
        <strain evidence="2 3">UAMH 7357</strain>
    </source>
</reference>
<evidence type="ECO:0000256" key="1">
    <source>
        <dbReference type="SAM" id="Phobius"/>
    </source>
</evidence>